<keyword evidence="2" id="KW-1185">Reference proteome</keyword>
<organism evidence="1 2">
    <name type="scientific">Leptidea sinapis</name>
    <dbReference type="NCBI Taxonomy" id="189913"/>
    <lineage>
        <taxon>Eukaryota</taxon>
        <taxon>Metazoa</taxon>
        <taxon>Ecdysozoa</taxon>
        <taxon>Arthropoda</taxon>
        <taxon>Hexapoda</taxon>
        <taxon>Insecta</taxon>
        <taxon>Pterygota</taxon>
        <taxon>Neoptera</taxon>
        <taxon>Endopterygota</taxon>
        <taxon>Lepidoptera</taxon>
        <taxon>Glossata</taxon>
        <taxon>Ditrysia</taxon>
        <taxon>Papilionoidea</taxon>
        <taxon>Pieridae</taxon>
        <taxon>Dismorphiinae</taxon>
        <taxon>Leptidea</taxon>
    </lineage>
</organism>
<dbReference type="AlphaFoldDB" id="A0A5E4PT10"/>
<accession>A0A5E4PT10</accession>
<dbReference type="Proteomes" id="UP000324832">
    <property type="component" value="Unassembled WGS sequence"/>
</dbReference>
<evidence type="ECO:0000313" key="2">
    <source>
        <dbReference type="Proteomes" id="UP000324832"/>
    </source>
</evidence>
<evidence type="ECO:0000313" key="1">
    <source>
        <dbReference type="EMBL" id="VVC88009.1"/>
    </source>
</evidence>
<protein>
    <submittedName>
        <fullName evidence="1">Uncharacterized protein</fullName>
    </submittedName>
</protein>
<name>A0A5E4PT10_9NEOP</name>
<gene>
    <name evidence="1" type="ORF">LSINAPIS_LOCUS1479</name>
</gene>
<dbReference type="EMBL" id="FZQP02000226">
    <property type="protein sequence ID" value="VVC88009.1"/>
    <property type="molecule type" value="Genomic_DNA"/>
</dbReference>
<sequence>MQLTLSMLNLLINQLSPALRYHLVLDLHLSHSAPMFEDYEEALFGPHTHSYSMGFYPHASSIVGYRKPSRPLYLHTKQVSSIVLPQSTTVLATTTISYLEEYHLEDYPWTKNILNHSNDTLDVSVNGQLLHLKLTKESTAPISKEGDAACEKSTEGSAGVCVYLTRCHSARNIDDNSYPEFAGVCCPKLEVDKVEN</sequence>
<reference evidence="1 2" key="1">
    <citation type="submission" date="2017-07" db="EMBL/GenBank/DDBJ databases">
        <authorList>
            <person name="Talla V."/>
            <person name="Backstrom N."/>
        </authorList>
    </citation>
    <scope>NUCLEOTIDE SEQUENCE [LARGE SCALE GENOMIC DNA]</scope>
</reference>
<proteinExistence type="predicted"/>